<keyword evidence="1" id="KW-0812">Transmembrane</keyword>
<feature type="transmembrane region" description="Helical" evidence="1">
    <location>
        <begin position="84"/>
        <end position="103"/>
    </location>
</feature>
<evidence type="ECO:0000313" key="2">
    <source>
        <dbReference type="EMBL" id="PTM47459.1"/>
    </source>
</evidence>
<evidence type="ECO:0000313" key="3">
    <source>
        <dbReference type="Proteomes" id="UP000240996"/>
    </source>
</evidence>
<evidence type="ECO:0000256" key="1">
    <source>
        <dbReference type="SAM" id="Phobius"/>
    </source>
</evidence>
<keyword evidence="1" id="KW-1133">Transmembrane helix</keyword>
<feature type="transmembrane region" description="Helical" evidence="1">
    <location>
        <begin position="59"/>
        <end position="78"/>
    </location>
</feature>
<gene>
    <name evidence="2" type="ORF">C8J24_0856</name>
</gene>
<organism evidence="2 3">
    <name type="scientific">Sphingomonas aerolata</name>
    <dbReference type="NCBI Taxonomy" id="185951"/>
    <lineage>
        <taxon>Bacteria</taxon>
        <taxon>Pseudomonadati</taxon>
        <taxon>Pseudomonadota</taxon>
        <taxon>Alphaproteobacteria</taxon>
        <taxon>Sphingomonadales</taxon>
        <taxon>Sphingomonadaceae</taxon>
        <taxon>Sphingomonas</taxon>
    </lineage>
</organism>
<dbReference type="AlphaFoldDB" id="A0A2T4YUI1"/>
<accession>A0A2T4YUI1</accession>
<keyword evidence="1" id="KW-0472">Membrane</keyword>
<sequence>MDDNSGQRAPMIDRARSVAAGFADVGLTQAEELLRRLSPEGREQARREREARARRQKRLMVRLVLAAIVSLLGGAALAAVLPAMLALAVAAALMLLLVIVIVAQADPRAPGREALVETGLPGLAEQAGIWLAAQRRGMPLPALRLADALGSRFEALAPRLAQLDPRSPAAASIRKLVAVELPALVDSWRMVGISARREMQADGRTPDDHLINGLRLIDAELARAGECLGRSSLDEIAIQGRYLELKYDGEGGAP</sequence>
<dbReference type="EMBL" id="PZZN01000001">
    <property type="protein sequence ID" value="PTM47459.1"/>
    <property type="molecule type" value="Genomic_DNA"/>
</dbReference>
<comment type="caution">
    <text evidence="2">The sequence shown here is derived from an EMBL/GenBank/DDBJ whole genome shotgun (WGS) entry which is preliminary data.</text>
</comment>
<reference evidence="2 3" key="1">
    <citation type="submission" date="2018-04" db="EMBL/GenBank/DDBJ databases">
        <title>Genomic Encyclopedia of Type Strains, Phase III (KMG-III): the genomes of soil and plant-associated and newly described type strains.</title>
        <authorList>
            <person name="Whitman W."/>
        </authorList>
    </citation>
    <scope>NUCLEOTIDE SEQUENCE [LARGE SCALE GENOMIC DNA]</scope>
    <source>
        <strain evidence="2 3">NW12</strain>
    </source>
</reference>
<name>A0A2T4YUI1_9SPHN</name>
<protein>
    <submittedName>
        <fullName evidence="2">Uncharacterized protein</fullName>
    </submittedName>
</protein>
<dbReference type="Proteomes" id="UP000240996">
    <property type="component" value="Unassembled WGS sequence"/>
</dbReference>
<proteinExistence type="predicted"/>
<keyword evidence="3" id="KW-1185">Reference proteome</keyword>